<accession>A0AAV1W1B6</accession>
<proteinExistence type="predicted"/>
<organism evidence="3 4">
    <name type="scientific">Lupinus luteus</name>
    <name type="common">European yellow lupine</name>
    <dbReference type="NCBI Taxonomy" id="3873"/>
    <lineage>
        <taxon>Eukaryota</taxon>
        <taxon>Viridiplantae</taxon>
        <taxon>Streptophyta</taxon>
        <taxon>Embryophyta</taxon>
        <taxon>Tracheophyta</taxon>
        <taxon>Spermatophyta</taxon>
        <taxon>Magnoliopsida</taxon>
        <taxon>eudicotyledons</taxon>
        <taxon>Gunneridae</taxon>
        <taxon>Pentapetalae</taxon>
        <taxon>rosids</taxon>
        <taxon>fabids</taxon>
        <taxon>Fabales</taxon>
        <taxon>Fabaceae</taxon>
        <taxon>Papilionoideae</taxon>
        <taxon>50 kb inversion clade</taxon>
        <taxon>genistoids sensu lato</taxon>
        <taxon>core genistoids</taxon>
        <taxon>Genisteae</taxon>
        <taxon>Lupinus</taxon>
    </lineage>
</organism>
<evidence type="ECO:0000313" key="3">
    <source>
        <dbReference type="EMBL" id="CAL0302896.1"/>
    </source>
</evidence>
<dbReference type="Proteomes" id="UP001497480">
    <property type="component" value="Unassembled WGS sequence"/>
</dbReference>
<protein>
    <submittedName>
        <fullName evidence="3">Uncharacterized protein</fullName>
    </submittedName>
</protein>
<name>A0AAV1W1B6_LUPLU</name>
<keyword evidence="1" id="KW-0175">Coiled coil</keyword>
<feature type="compositionally biased region" description="Low complexity" evidence="2">
    <location>
        <begin position="79"/>
        <end position="95"/>
    </location>
</feature>
<dbReference type="EMBL" id="CAXHTB010000003">
    <property type="protein sequence ID" value="CAL0302896.1"/>
    <property type="molecule type" value="Genomic_DNA"/>
</dbReference>
<keyword evidence="4" id="KW-1185">Reference proteome</keyword>
<evidence type="ECO:0000256" key="2">
    <source>
        <dbReference type="SAM" id="MobiDB-lite"/>
    </source>
</evidence>
<feature type="region of interest" description="Disordered" evidence="2">
    <location>
        <begin position="75"/>
        <end position="100"/>
    </location>
</feature>
<feature type="coiled-coil region" evidence="1">
    <location>
        <begin position="2"/>
        <end position="29"/>
    </location>
</feature>
<dbReference type="AlphaFoldDB" id="A0AAV1W1B6"/>
<evidence type="ECO:0000313" key="4">
    <source>
        <dbReference type="Proteomes" id="UP001497480"/>
    </source>
</evidence>
<gene>
    <name evidence="3" type="ORF">LLUT_LOCUS3956</name>
</gene>
<reference evidence="3 4" key="1">
    <citation type="submission" date="2024-03" db="EMBL/GenBank/DDBJ databases">
        <authorList>
            <person name="Martinez-Hernandez J."/>
        </authorList>
    </citation>
    <scope>NUCLEOTIDE SEQUENCE [LARGE SCALE GENOMIC DNA]</scope>
</reference>
<comment type="caution">
    <text evidence="3">The sequence shown here is derived from an EMBL/GenBank/DDBJ whole genome shotgun (WGS) entry which is preliminary data.</text>
</comment>
<sequence>MKETERENLEEIENNEKNLSHILSNEEQQQQLQQLNSVVDPTHQFSMLHLHCPAACHFHHHPSCCATALPSTSLKRRSPFPSSAEPSSKKPSSSSDQEDDIDLRGYTAVTLPEKIVGGVATPPRVLRRCVSDPCKSPAANFPVNSPECGNPVNSPVRGCGLPPLHPLLKRCASELTPSPARVVSNSCSSDESPDSKRLRRMKGNLRVMRQLWDEVVKDEEEEQEDNECADADDKVFISPQDEIKGHSEEAVRVEWAKKCLRIIFGCACGKSYEVLISGNKIYYKLV</sequence>
<evidence type="ECO:0000256" key="1">
    <source>
        <dbReference type="SAM" id="Coils"/>
    </source>
</evidence>